<protein>
    <recommendedName>
        <fullName evidence="6">Letm1 RBD domain-containing protein</fullName>
    </recommendedName>
</protein>
<accession>A0A8J5XMI7</accession>
<dbReference type="Proteomes" id="UP000751190">
    <property type="component" value="Unassembled WGS sequence"/>
</dbReference>
<evidence type="ECO:0000313" key="5">
    <source>
        <dbReference type="Proteomes" id="UP000751190"/>
    </source>
</evidence>
<sequence>MQRSLLLCAFALAVSRGAAPARVSFAPRVPLGCSLRERARAAGHRRARLSRAARDAPIAAAASTSRAVEVAGTALRAIPRSGRVRRLQDLLLLARVKLDLDEAQFALRLAADFDAEPALLADLDFLSIAARLDASLGIVVDELSARILAPDEARSLSDRLRYDAGALRDAARAVSATSGGGGGGVEPPAPPLRLPLSRLDVPLTLEVAYAAPALRLSNASALRAARNASRAPIAGAGVVAAGGEGASLLARLGVFGRELWARLNGRRPDELQQGLEAEAAALARLGRDVSALRAQLGGATTRADALAGVLQRQGLRPLPTAALAPTPAALDALAAALTAATVAVQLDRAYAALEGEILGFLAPSPDAHGAPAAEGAHGGGGAGAGTDVPSSGGAKGAQQQLNTLVVQLAACEAALASAQRALDAPGAGAADAHAGAPAPAGALPDSSASAPAGALPDSSASAPAGALPDSSASAPVARAQLLEGAQRDSIALLARLGLAVLADEQAQQQPPVSTAEPWPALGSALRAALQPLRRGLAFYARGVQIVAQDIRLAAMLVLRAARGHTLTQREVRAVRRTGKDIVMLVPFTVILIMPLSPLGHVLVFGFLQRVWPGFFPSAFTDVRQGMLDMYSALLTAKSRADPAAAGGARTPDGVARGQAAADGAL</sequence>
<feature type="signal peptide" evidence="3">
    <location>
        <begin position="1"/>
        <end position="20"/>
    </location>
</feature>
<dbReference type="OrthoDB" id="275278at2759"/>
<dbReference type="EMBL" id="JAGTXO010000013">
    <property type="protein sequence ID" value="KAG8464492.1"/>
    <property type="molecule type" value="Genomic_DNA"/>
</dbReference>
<name>A0A8J5XMI7_DIALT</name>
<organism evidence="4 5">
    <name type="scientific">Diacronema lutheri</name>
    <name type="common">Unicellular marine alga</name>
    <name type="synonym">Monochrysis lutheri</name>
    <dbReference type="NCBI Taxonomy" id="2081491"/>
    <lineage>
        <taxon>Eukaryota</taxon>
        <taxon>Haptista</taxon>
        <taxon>Haptophyta</taxon>
        <taxon>Pavlovophyceae</taxon>
        <taxon>Pavlovales</taxon>
        <taxon>Pavlovaceae</taxon>
        <taxon>Diacronema</taxon>
    </lineage>
</organism>
<reference evidence="4" key="1">
    <citation type="submission" date="2021-05" db="EMBL/GenBank/DDBJ databases">
        <title>The genome of the haptophyte Pavlova lutheri (Diacronema luteri, Pavlovales) - a model for lipid biosynthesis in eukaryotic algae.</title>
        <authorList>
            <person name="Hulatt C.J."/>
            <person name="Posewitz M.C."/>
        </authorList>
    </citation>
    <scope>NUCLEOTIDE SEQUENCE</scope>
    <source>
        <strain evidence="4">NIVA-4/92</strain>
    </source>
</reference>
<feature type="region of interest" description="Disordered" evidence="1">
    <location>
        <begin position="369"/>
        <end position="395"/>
    </location>
</feature>
<gene>
    <name evidence="4" type="ORF">KFE25_003555</name>
</gene>
<evidence type="ECO:0000313" key="4">
    <source>
        <dbReference type="EMBL" id="KAG8464492.1"/>
    </source>
</evidence>
<keyword evidence="5" id="KW-1185">Reference proteome</keyword>
<feature type="region of interest" description="Disordered" evidence="1">
    <location>
        <begin position="643"/>
        <end position="665"/>
    </location>
</feature>
<keyword evidence="3" id="KW-0732">Signal</keyword>
<keyword evidence="2" id="KW-1133">Transmembrane helix</keyword>
<comment type="caution">
    <text evidence="4">The sequence shown here is derived from an EMBL/GenBank/DDBJ whole genome shotgun (WGS) entry which is preliminary data.</text>
</comment>
<proteinExistence type="predicted"/>
<evidence type="ECO:0008006" key="6">
    <source>
        <dbReference type="Google" id="ProtNLM"/>
    </source>
</evidence>
<evidence type="ECO:0000256" key="1">
    <source>
        <dbReference type="SAM" id="MobiDB-lite"/>
    </source>
</evidence>
<evidence type="ECO:0000256" key="2">
    <source>
        <dbReference type="SAM" id="Phobius"/>
    </source>
</evidence>
<feature type="transmembrane region" description="Helical" evidence="2">
    <location>
        <begin position="581"/>
        <end position="607"/>
    </location>
</feature>
<dbReference type="AlphaFoldDB" id="A0A8J5XMI7"/>
<keyword evidence="2" id="KW-0812">Transmembrane</keyword>
<keyword evidence="2" id="KW-0472">Membrane</keyword>
<feature type="region of interest" description="Disordered" evidence="1">
    <location>
        <begin position="427"/>
        <end position="470"/>
    </location>
</feature>
<evidence type="ECO:0000256" key="3">
    <source>
        <dbReference type="SAM" id="SignalP"/>
    </source>
</evidence>
<feature type="chain" id="PRO_5035151105" description="Letm1 RBD domain-containing protein" evidence="3">
    <location>
        <begin position="21"/>
        <end position="665"/>
    </location>
</feature>